<dbReference type="EMBL" id="AP017378">
    <property type="protein sequence ID" value="BBD08646.1"/>
    <property type="molecule type" value="Genomic_DNA"/>
</dbReference>
<dbReference type="CDD" id="cd01948">
    <property type="entry name" value="EAL"/>
    <property type="match status" value="1"/>
</dbReference>
<dbReference type="OrthoDB" id="9814202at2"/>
<evidence type="ECO:0000256" key="1">
    <source>
        <dbReference type="SAM" id="Phobius"/>
    </source>
</evidence>
<dbReference type="CDD" id="cd00130">
    <property type="entry name" value="PAS"/>
    <property type="match status" value="1"/>
</dbReference>
<feature type="domain" description="GGDEF" evidence="5">
    <location>
        <begin position="553"/>
        <end position="686"/>
    </location>
</feature>
<keyword evidence="7" id="KW-1185">Reference proteome</keyword>
<dbReference type="Pfam" id="PF13426">
    <property type="entry name" value="PAS_9"/>
    <property type="match status" value="1"/>
</dbReference>
<dbReference type="Gene3D" id="3.30.70.270">
    <property type="match status" value="1"/>
</dbReference>
<dbReference type="KEGG" id="dfl:DFE_1920"/>
<dbReference type="PANTHER" id="PTHR44757:SF2">
    <property type="entry name" value="BIOFILM ARCHITECTURE MAINTENANCE PROTEIN MBAA"/>
    <property type="match status" value="1"/>
</dbReference>
<evidence type="ECO:0000313" key="7">
    <source>
        <dbReference type="Proteomes" id="UP000269883"/>
    </source>
</evidence>
<dbReference type="FunFam" id="3.20.20.450:FF:000001">
    <property type="entry name" value="Cyclic di-GMP phosphodiesterase yahA"/>
    <property type="match status" value="1"/>
</dbReference>
<feature type="domain" description="EAL" evidence="3">
    <location>
        <begin position="695"/>
        <end position="951"/>
    </location>
</feature>
<dbReference type="SMART" id="SM00304">
    <property type="entry name" value="HAMP"/>
    <property type="match status" value="1"/>
</dbReference>
<keyword evidence="1" id="KW-0812">Transmembrane</keyword>
<dbReference type="PROSITE" id="PS50885">
    <property type="entry name" value="HAMP"/>
    <property type="match status" value="1"/>
</dbReference>
<dbReference type="InterPro" id="IPR043128">
    <property type="entry name" value="Rev_trsase/Diguanyl_cyclase"/>
</dbReference>
<keyword evidence="1" id="KW-0472">Membrane</keyword>
<evidence type="ECO:0000313" key="6">
    <source>
        <dbReference type="EMBL" id="BBD08646.1"/>
    </source>
</evidence>
<dbReference type="RefSeq" id="WP_126378913.1">
    <property type="nucleotide sequence ID" value="NZ_AP017378.1"/>
</dbReference>
<dbReference type="InterPro" id="IPR001633">
    <property type="entry name" value="EAL_dom"/>
</dbReference>
<dbReference type="PROSITE" id="PS50883">
    <property type="entry name" value="EAL"/>
    <property type="match status" value="1"/>
</dbReference>
<dbReference type="NCBIfam" id="TIGR00254">
    <property type="entry name" value="GGDEF"/>
    <property type="match status" value="1"/>
</dbReference>
<dbReference type="InterPro" id="IPR000700">
    <property type="entry name" value="PAS-assoc_C"/>
</dbReference>
<dbReference type="GO" id="GO:0007165">
    <property type="term" value="P:signal transduction"/>
    <property type="evidence" value="ECO:0007669"/>
    <property type="project" value="InterPro"/>
</dbReference>
<dbReference type="InterPro" id="IPR035919">
    <property type="entry name" value="EAL_sf"/>
</dbReference>
<dbReference type="CDD" id="cd01949">
    <property type="entry name" value="GGDEF"/>
    <property type="match status" value="1"/>
</dbReference>
<dbReference type="Gene3D" id="3.20.20.450">
    <property type="entry name" value="EAL domain"/>
    <property type="match status" value="1"/>
</dbReference>
<dbReference type="SUPFAM" id="SSF141868">
    <property type="entry name" value="EAL domain-like"/>
    <property type="match status" value="1"/>
</dbReference>
<evidence type="ECO:0000259" key="4">
    <source>
        <dbReference type="PROSITE" id="PS50885"/>
    </source>
</evidence>
<dbReference type="SUPFAM" id="SSF55073">
    <property type="entry name" value="Nucleotide cyclase"/>
    <property type="match status" value="1"/>
</dbReference>
<dbReference type="PROSITE" id="PS50887">
    <property type="entry name" value="GGDEF"/>
    <property type="match status" value="1"/>
</dbReference>
<dbReference type="Gene3D" id="3.30.450.20">
    <property type="entry name" value="PAS domain"/>
    <property type="match status" value="1"/>
</dbReference>
<proteinExistence type="predicted"/>
<dbReference type="SMART" id="SM00267">
    <property type="entry name" value="GGDEF"/>
    <property type="match status" value="1"/>
</dbReference>
<dbReference type="InterPro" id="IPR000160">
    <property type="entry name" value="GGDEF_dom"/>
</dbReference>
<dbReference type="Proteomes" id="UP000269883">
    <property type="component" value="Chromosome"/>
</dbReference>
<protein>
    <submittedName>
        <fullName evidence="6">Diguanylate cyclase/phosphodiesterase with PAS/PAC sensor(S)</fullName>
    </submittedName>
</protein>
<sequence length="953" mass="105845">MPAFRSLNISTKLLLSALAFVLPVAMLSVFMDLSFRYDIRIAETELAGITHLRSSAPLMRLSAEHQYMRTVADHGSLDAQARLSAIEADIDTLLDAIDARHIEFVKAIDNAPEGVASVFQDKLTPADLRRSWAKAKDGDAGASERFQNTIRQFFRGVADCSQLAVDPALDSAYLVDAIVFAVPESLAHQHETKQTVFKHLMGEKTMDSSLQATIDTHIVRHENDMQFILGGGQSALMMDDYFYGRSPGLQTRFKAILDQYHGNTTELIRLLRDFHSNGSMSPGFDAVCDAALSDLDELFTIGLDELQALIEKRLTSYRTWRAMGYGFSALALLLAAILLLRTYLSVTGSINKVRRYSADVRAGDYNAEVEGYLGGEMQELADGISQMVNELKHKLGYLDGILNGLTVPCLVVDTEERLTFINQHYLDLYEREGTPDDYLGLTVGEFYYGDSERNTLTGRALRENRTFRIDEVEGETNKGNPLFVRYDVAPIHDLDGNLTGAFSVITDLTRLKQQQSQILFDATHDKLTGLPNRVLFADRIRRTATHAAKTEDHGYAVLLLDVDNFKHVNDSLGHGFGDLLITNIAGRLNTLIRSCDVLARLGGDEFALLLDPVSGPDEALELAGRVHSKFAAPFIINGHEIFATTGIGIVVDTDDTRSPDDILRDADTAMYRAKDKGTGRSQLFDQSMHDAAREHLELETDMKRGVERDEFVPYYQPIIDLKSGQISGFEALVRWNHPTKGLVPPGRFIPLAEQNGQVVPMGKRMLEQALTQATVWQREIPGYEKLTMSVNLAVPQLMRPDMPQVVAKILADTGMSPAQVKLEITESGLMGNAQQALEAQRKLKALGVSLSIDDFGTGYSSLSYLSRFPFDFLKVDQSFVFVMQDNEENMEIVRSIVSLAHSLGKKIIAEGVETPEQLALLRNLGCEYGQGYLFAKPLPTEKARSLLEKNPTW</sequence>
<evidence type="ECO:0000259" key="3">
    <source>
        <dbReference type="PROSITE" id="PS50883"/>
    </source>
</evidence>
<name>A0A2Z6AZR7_9BACT</name>
<dbReference type="AlphaFoldDB" id="A0A2Z6AZR7"/>
<reference evidence="6 7" key="1">
    <citation type="journal article" date="2018" name="Sci. Adv.">
        <title>Multi-heme cytochromes provide a pathway for survival in energy-limited environments.</title>
        <authorList>
            <person name="Deng X."/>
            <person name="Dohmae N."/>
            <person name="Nealson K.H."/>
            <person name="Hashimoto K."/>
            <person name="Okamoto A."/>
        </authorList>
    </citation>
    <scope>NUCLEOTIDE SEQUENCE [LARGE SCALE GENOMIC DNA]</scope>
    <source>
        <strain evidence="6 7">IS5</strain>
    </source>
</reference>
<dbReference type="GO" id="GO:0016020">
    <property type="term" value="C:membrane"/>
    <property type="evidence" value="ECO:0007669"/>
    <property type="project" value="InterPro"/>
</dbReference>
<evidence type="ECO:0000259" key="5">
    <source>
        <dbReference type="PROSITE" id="PS50887"/>
    </source>
</evidence>
<dbReference type="InterPro" id="IPR029787">
    <property type="entry name" value="Nucleotide_cyclase"/>
</dbReference>
<keyword evidence="1" id="KW-1133">Transmembrane helix</keyword>
<dbReference type="PROSITE" id="PS50113">
    <property type="entry name" value="PAC"/>
    <property type="match status" value="1"/>
</dbReference>
<dbReference type="SMART" id="SM00052">
    <property type="entry name" value="EAL"/>
    <property type="match status" value="1"/>
</dbReference>
<dbReference type="InterPro" id="IPR000014">
    <property type="entry name" value="PAS"/>
</dbReference>
<dbReference type="SUPFAM" id="SSF55785">
    <property type="entry name" value="PYP-like sensor domain (PAS domain)"/>
    <property type="match status" value="1"/>
</dbReference>
<dbReference type="Gene3D" id="6.10.340.10">
    <property type="match status" value="1"/>
</dbReference>
<dbReference type="Pfam" id="PF00672">
    <property type="entry name" value="HAMP"/>
    <property type="match status" value="1"/>
</dbReference>
<evidence type="ECO:0000259" key="2">
    <source>
        <dbReference type="PROSITE" id="PS50113"/>
    </source>
</evidence>
<feature type="transmembrane region" description="Helical" evidence="1">
    <location>
        <begin position="12"/>
        <end position="31"/>
    </location>
</feature>
<feature type="transmembrane region" description="Helical" evidence="1">
    <location>
        <begin position="322"/>
        <end position="344"/>
    </location>
</feature>
<organism evidence="6 7">
    <name type="scientific">Desulfovibrio ferrophilus</name>
    <dbReference type="NCBI Taxonomy" id="241368"/>
    <lineage>
        <taxon>Bacteria</taxon>
        <taxon>Pseudomonadati</taxon>
        <taxon>Thermodesulfobacteriota</taxon>
        <taxon>Desulfovibrionia</taxon>
        <taxon>Desulfovibrionales</taxon>
        <taxon>Desulfovibrionaceae</taxon>
        <taxon>Desulfovibrio</taxon>
    </lineage>
</organism>
<dbReference type="InterPro" id="IPR003660">
    <property type="entry name" value="HAMP_dom"/>
</dbReference>
<dbReference type="Pfam" id="PF00563">
    <property type="entry name" value="EAL"/>
    <property type="match status" value="1"/>
</dbReference>
<dbReference type="InterPro" id="IPR052155">
    <property type="entry name" value="Biofilm_reg_signaling"/>
</dbReference>
<feature type="domain" description="PAC" evidence="2">
    <location>
        <begin position="463"/>
        <end position="520"/>
    </location>
</feature>
<dbReference type="Pfam" id="PF00990">
    <property type="entry name" value="GGDEF"/>
    <property type="match status" value="1"/>
</dbReference>
<dbReference type="PANTHER" id="PTHR44757">
    <property type="entry name" value="DIGUANYLATE CYCLASE DGCP"/>
    <property type="match status" value="1"/>
</dbReference>
<dbReference type="InterPro" id="IPR035965">
    <property type="entry name" value="PAS-like_dom_sf"/>
</dbReference>
<feature type="domain" description="HAMP" evidence="4">
    <location>
        <begin position="344"/>
        <end position="396"/>
    </location>
</feature>
<gene>
    <name evidence="6" type="ORF">DFE_1920</name>
</gene>
<accession>A0A2Z6AZR7</accession>